<evidence type="ECO:0000259" key="4">
    <source>
        <dbReference type="PROSITE" id="PS50125"/>
    </source>
</evidence>
<dbReference type="EMBL" id="JBHMCA010000079">
    <property type="protein sequence ID" value="MFB9450369.1"/>
    <property type="molecule type" value="Genomic_DNA"/>
</dbReference>
<comment type="caution">
    <text evidence="5">The sequence shown here is derived from an EMBL/GenBank/DDBJ whole genome shotgun (WGS) entry which is preliminary data.</text>
</comment>
<dbReference type="Proteomes" id="UP001589608">
    <property type="component" value="Unassembled WGS sequence"/>
</dbReference>
<dbReference type="PANTHER" id="PTHR16305:SF28">
    <property type="entry name" value="GUANYLATE CYCLASE DOMAIN-CONTAINING PROTEIN"/>
    <property type="match status" value="1"/>
</dbReference>
<feature type="compositionally biased region" description="Pro residues" evidence="3">
    <location>
        <begin position="1186"/>
        <end position="1203"/>
    </location>
</feature>
<name>A0ABV5MNG2_9ACTN</name>
<dbReference type="Pfam" id="PF13191">
    <property type="entry name" value="AAA_16"/>
    <property type="match status" value="1"/>
</dbReference>
<dbReference type="Gene3D" id="3.30.70.1230">
    <property type="entry name" value="Nucleotide cyclase"/>
    <property type="match status" value="1"/>
</dbReference>
<dbReference type="InterPro" id="IPR041664">
    <property type="entry name" value="AAA_16"/>
</dbReference>
<dbReference type="Gene3D" id="1.25.40.10">
    <property type="entry name" value="Tetratricopeptide repeat domain"/>
    <property type="match status" value="1"/>
</dbReference>
<evidence type="ECO:0000256" key="3">
    <source>
        <dbReference type="SAM" id="MobiDB-lite"/>
    </source>
</evidence>
<dbReference type="Pfam" id="PF12773">
    <property type="entry name" value="DZR"/>
    <property type="match status" value="1"/>
</dbReference>
<dbReference type="CDD" id="cd07302">
    <property type="entry name" value="CHD"/>
    <property type="match status" value="1"/>
</dbReference>
<dbReference type="SUPFAM" id="SSF48452">
    <property type="entry name" value="TPR-like"/>
    <property type="match status" value="1"/>
</dbReference>
<dbReference type="SUPFAM" id="SSF55073">
    <property type="entry name" value="Nucleotide cyclase"/>
    <property type="match status" value="1"/>
</dbReference>
<dbReference type="PROSITE" id="PS50125">
    <property type="entry name" value="GUANYLATE_CYCLASE_2"/>
    <property type="match status" value="1"/>
</dbReference>
<keyword evidence="6" id="KW-1185">Reference proteome</keyword>
<dbReference type="InterPro" id="IPR011990">
    <property type="entry name" value="TPR-like_helical_dom_sf"/>
</dbReference>
<evidence type="ECO:0000313" key="5">
    <source>
        <dbReference type="EMBL" id="MFB9450369.1"/>
    </source>
</evidence>
<keyword evidence="1" id="KW-0547">Nucleotide-binding</keyword>
<evidence type="ECO:0000256" key="2">
    <source>
        <dbReference type="ARBA" id="ARBA00022840"/>
    </source>
</evidence>
<feature type="region of interest" description="Disordered" evidence="3">
    <location>
        <begin position="1182"/>
        <end position="1203"/>
    </location>
</feature>
<evidence type="ECO:0000313" key="6">
    <source>
        <dbReference type="Proteomes" id="UP001589608"/>
    </source>
</evidence>
<keyword evidence="2" id="KW-0067">ATP-binding</keyword>
<protein>
    <submittedName>
        <fullName evidence="5">Adenylate/guanylate cyclase domain-containing protein</fullName>
    </submittedName>
</protein>
<organism evidence="5 6">
    <name type="scientific">Dactylosporangium vinaceum</name>
    <dbReference type="NCBI Taxonomy" id="53362"/>
    <lineage>
        <taxon>Bacteria</taxon>
        <taxon>Bacillati</taxon>
        <taxon>Actinomycetota</taxon>
        <taxon>Actinomycetes</taxon>
        <taxon>Micromonosporales</taxon>
        <taxon>Micromonosporaceae</taxon>
        <taxon>Dactylosporangium</taxon>
    </lineage>
</organism>
<dbReference type="InterPro" id="IPR029787">
    <property type="entry name" value="Nucleotide_cyclase"/>
</dbReference>
<dbReference type="PANTHER" id="PTHR16305">
    <property type="entry name" value="TESTICULAR SOLUBLE ADENYLYL CYCLASE"/>
    <property type="match status" value="1"/>
</dbReference>
<feature type="domain" description="Guanylate cyclase" evidence="4">
    <location>
        <begin position="91"/>
        <end position="221"/>
    </location>
</feature>
<reference evidence="5 6" key="1">
    <citation type="submission" date="2024-09" db="EMBL/GenBank/DDBJ databases">
        <authorList>
            <person name="Sun Q."/>
            <person name="Mori K."/>
        </authorList>
    </citation>
    <scope>NUCLEOTIDE SEQUENCE [LARGE SCALE GENOMIC DNA]</scope>
    <source>
        <strain evidence="5 6">JCM 3307</strain>
    </source>
</reference>
<dbReference type="Pfam" id="PF00211">
    <property type="entry name" value="Guanylate_cyc"/>
    <property type="match status" value="1"/>
</dbReference>
<accession>A0ABV5MNG2</accession>
<dbReference type="InterPro" id="IPR027417">
    <property type="entry name" value="P-loop_NTPase"/>
</dbReference>
<dbReference type="SMART" id="SM00044">
    <property type="entry name" value="CYCc"/>
    <property type="match status" value="1"/>
</dbReference>
<dbReference type="SUPFAM" id="SSF52540">
    <property type="entry name" value="P-loop containing nucleoside triphosphate hydrolases"/>
    <property type="match status" value="1"/>
</dbReference>
<dbReference type="InterPro" id="IPR025874">
    <property type="entry name" value="DZR"/>
</dbReference>
<sequence length="1203" mass="129129">MSAISSQCARCGRQAGEGDRFCGGCGAELSPPCPTCGRTLGPDAVFCTGCGTPRADTTAARGLIMRAERATGRASVPAIPAARSEDRRRISVLFVDLIDFTPYVERADPELVRELQKSFFSTAREVIGQYGGVVEKYIGDAVMALFGAPVATETDAVRCVRAGLELQRVLARYASTGEGERELRFRVGVATGEALVDVAAARDGGQAIVAGDVVNTASRLQSLAPPGGVLVCGTTYALTKASIRFEQQPPATLRGRSTPTEVWLALAPLRRNHPDREAGSTPLVNRTHELSLLVNALHRGLRERTPQLVTVLGHAGIGKSRLVHELFLHAERLFDAPVAWRTGRCPPFGENVTYAALADIVKAQAGILDTDSAETTRERLDTALAAIVGPPHSNASEAERLAEALSPLVGLPGPKLAPDETESAWRRFVVALAAHRPTVLVFEDLHWADESMVRFVERLGASVRDVPLLLLCTARPELLERNPSWAGAVAGAVSITLPPLRDTEIATMYAHLLGAATFPSQSLSSLVELADGNPLYALEYTRMLAEQGNLPANDALGRKLPMPDSVHAVIANRVDLLDAADRAVLQAAAVVGMNFWPGAVGAAMSRPADGIERSLRRLEQRDLIHEQAASTMAGQTEYRFGHVLVRDVCYQRLPRTERVARHELTAEWLDGLAADRDTDLAEVVANHRFIAYEIARSLGLDASRYGGPARDAMHRAARRAYALHALDAAAAHANKALALCDPGTETLERLRIEQLSTEIAFYANPEAFLGSGGADRLVGLAERLYAAGDQAGAARAWTVRGQAAWLRADRLDALSCLDRAVELFDELPDGPPKADAYAELGRLHMLNFEVDPAVAAASAAAEIADRLGLVEVATGARITIGTALFQAGDRLGLVELQSALEVSREKRLLAEHRALRNVSWALLEDGDWTAAAALLDDSRHAVPGSHTLATGYSDVAQSAYFNGDWPAYVAAAEAAMAEPGAEWDLQVRGVRAWIRTLRGDDRLDGADDVEDVVAAGRRSGFYRLQWVALGHGALCRALQGRDRDAEALIVELAKTWREVRAIASGEWIDATAHAAVRSGRVAMMAVRDMLADVPHRTPWVEAAQRTITGAIAFVDGDYARAADMHLASAALYGEIPNESARILSIAWAVQALDRAGDERIEPWRAELVAFAEQAGTPRLLELAGLTPPPDEPVTPPTGLPAPS</sequence>
<proteinExistence type="predicted"/>
<dbReference type="InterPro" id="IPR001054">
    <property type="entry name" value="A/G_cyclase"/>
</dbReference>
<dbReference type="RefSeq" id="WP_246655729.1">
    <property type="nucleotide sequence ID" value="NZ_CP061913.1"/>
</dbReference>
<gene>
    <name evidence="5" type="ORF">ACFFTR_45430</name>
</gene>
<dbReference type="Gene3D" id="3.40.50.300">
    <property type="entry name" value="P-loop containing nucleotide triphosphate hydrolases"/>
    <property type="match status" value="1"/>
</dbReference>
<evidence type="ECO:0000256" key="1">
    <source>
        <dbReference type="ARBA" id="ARBA00022741"/>
    </source>
</evidence>